<gene>
    <name evidence="2" type="ORF">J2S76_001742</name>
</gene>
<protein>
    <submittedName>
        <fullName evidence="2">Uncharacterized protein</fullName>
    </submittedName>
</protein>
<comment type="caution">
    <text evidence="2">The sequence shown here is derived from an EMBL/GenBank/DDBJ whole genome shotgun (WGS) entry which is preliminary data.</text>
</comment>
<evidence type="ECO:0000313" key="3">
    <source>
        <dbReference type="Proteomes" id="UP001238467"/>
    </source>
</evidence>
<feature type="region of interest" description="Disordered" evidence="1">
    <location>
        <begin position="38"/>
        <end position="58"/>
    </location>
</feature>
<name>A0ABU0DFW0_9HYPH</name>
<accession>A0ABU0DFW0</accession>
<dbReference type="Proteomes" id="UP001238467">
    <property type="component" value="Unassembled WGS sequence"/>
</dbReference>
<reference evidence="2 3" key="1">
    <citation type="submission" date="2023-07" db="EMBL/GenBank/DDBJ databases">
        <title>Genomic Encyclopedia of Type Strains, Phase IV (KMG-IV): sequencing the most valuable type-strain genomes for metagenomic binning, comparative biology and taxonomic classification.</title>
        <authorList>
            <person name="Goeker M."/>
        </authorList>
    </citation>
    <scope>NUCLEOTIDE SEQUENCE [LARGE SCALE GENOMIC DNA]</scope>
    <source>
        <strain evidence="2 3">DSM 1277</strain>
    </source>
</reference>
<evidence type="ECO:0000313" key="2">
    <source>
        <dbReference type="EMBL" id="MDQ0347318.1"/>
    </source>
</evidence>
<proteinExistence type="predicted"/>
<organism evidence="2 3">
    <name type="scientific">Ancylobacter vacuolatus</name>
    <dbReference type="NCBI Taxonomy" id="223389"/>
    <lineage>
        <taxon>Bacteria</taxon>
        <taxon>Pseudomonadati</taxon>
        <taxon>Pseudomonadota</taxon>
        <taxon>Alphaproteobacteria</taxon>
        <taxon>Hyphomicrobiales</taxon>
        <taxon>Xanthobacteraceae</taxon>
        <taxon>Ancylobacter</taxon>
    </lineage>
</organism>
<sequence length="58" mass="6444">MLPKSARRGTKKKCVIEARAGETFMEYKPKLAADHAVQASPLRLGTQLPLPRPRRQGS</sequence>
<evidence type="ECO:0000256" key="1">
    <source>
        <dbReference type="SAM" id="MobiDB-lite"/>
    </source>
</evidence>
<dbReference type="EMBL" id="JAUSUH010000003">
    <property type="protein sequence ID" value="MDQ0347318.1"/>
    <property type="molecule type" value="Genomic_DNA"/>
</dbReference>
<keyword evidence="3" id="KW-1185">Reference proteome</keyword>